<dbReference type="AlphaFoldDB" id="A0A059ARE6"/>
<evidence type="ECO:0000256" key="1">
    <source>
        <dbReference type="SAM" id="MobiDB-lite"/>
    </source>
</evidence>
<gene>
    <name evidence="2" type="ORF">EUGRSUZ_I02138</name>
</gene>
<accession>A0A059ARE6</accession>
<dbReference type="Gramene" id="KCW56413">
    <property type="protein sequence ID" value="KCW56413"/>
    <property type="gene ID" value="EUGRSUZ_I02138"/>
</dbReference>
<name>A0A059ARE6_EUCGR</name>
<dbReference type="EMBL" id="KK198761">
    <property type="protein sequence ID" value="KCW56413.1"/>
    <property type="molecule type" value="Genomic_DNA"/>
</dbReference>
<proteinExistence type="predicted"/>
<protein>
    <submittedName>
        <fullName evidence="2">Uncharacterized protein</fullName>
    </submittedName>
</protein>
<evidence type="ECO:0000313" key="2">
    <source>
        <dbReference type="EMBL" id="KCW56413.1"/>
    </source>
</evidence>
<sequence length="92" mass="10827">MTTESLQINIPFSTWAERHDQRNTLFNLHPISFKFNNITRQLESHLHACIVKTQLKSFRINKFTSHSSNISTQPPTKENRPNSSNLTYKHEF</sequence>
<organism evidence="2">
    <name type="scientific">Eucalyptus grandis</name>
    <name type="common">Flooded gum</name>
    <dbReference type="NCBI Taxonomy" id="71139"/>
    <lineage>
        <taxon>Eukaryota</taxon>
        <taxon>Viridiplantae</taxon>
        <taxon>Streptophyta</taxon>
        <taxon>Embryophyta</taxon>
        <taxon>Tracheophyta</taxon>
        <taxon>Spermatophyta</taxon>
        <taxon>Magnoliopsida</taxon>
        <taxon>eudicotyledons</taxon>
        <taxon>Gunneridae</taxon>
        <taxon>Pentapetalae</taxon>
        <taxon>rosids</taxon>
        <taxon>malvids</taxon>
        <taxon>Myrtales</taxon>
        <taxon>Myrtaceae</taxon>
        <taxon>Myrtoideae</taxon>
        <taxon>Eucalypteae</taxon>
        <taxon>Eucalyptus</taxon>
    </lineage>
</organism>
<feature type="region of interest" description="Disordered" evidence="1">
    <location>
        <begin position="66"/>
        <end position="92"/>
    </location>
</feature>
<reference evidence="2" key="1">
    <citation type="submission" date="2013-07" db="EMBL/GenBank/DDBJ databases">
        <title>The genome of Eucalyptus grandis.</title>
        <authorList>
            <person name="Schmutz J."/>
            <person name="Hayes R."/>
            <person name="Myburg A."/>
            <person name="Tuskan G."/>
            <person name="Grattapaglia D."/>
            <person name="Rokhsar D.S."/>
        </authorList>
    </citation>
    <scope>NUCLEOTIDE SEQUENCE</scope>
    <source>
        <tissue evidence="2">Leaf extractions</tissue>
    </source>
</reference>
<dbReference type="InParanoid" id="A0A059ARE6"/>